<keyword evidence="2" id="KW-0472">Membrane</keyword>
<keyword evidence="6" id="KW-1185">Reference proteome</keyword>
<gene>
    <name evidence="5" type="ORF">SAMN04487950_2023</name>
</gene>
<sequence length="307" mass="32098">MTSLSEAYTSAAGQSTPRRLYLGVALFLVGALLVITGIVVTTTNVLRPENGGYVTARLYGGTLAGIGVPAVLLGVFTVLPAARQTRAAAIVGASISLLGVALFWHAYPCGWIGAVCPGTSQMDLTLPTVGVYFLGTITAFWCLFAGVANFKTRNSPGGTVKMEVTRQGETRVIEVPAEQARSFSGVGFFGDTPDGNVETQTNGGATVSDGGAEGTDIRSPLDDAPTKSSKSNETNKTNGPTGSGAEVWTDEPASPRSAPSRGDAYCGSCAHFQYVRTDEGMAPYCGYHGELMDDMTACQEWTPQNQQ</sequence>
<evidence type="ECO:0000259" key="3">
    <source>
        <dbReference type="Pfam" id="PF23600"/>
    </source>
</evidence>
<feature type="transmembrane region" description="Helical" evidence="2">
    <location>
        <begin position="127"/>
        <end position="148"/>
    </location>
</feature>
<feature type="compositionally biased region" description="Polar residues" evidence="1">
    <location>
        <begin position="226"/>
        <end position="240"/>
    </location>
</feature>
<evidence type="ECO:0000313" key="5">
    <source>
        <dbReference type="EMBL" id="SFL02572.1"/>
    </source>
</evidence>
<keyword evidence="2" id="KW-0812">Transmembrane</keyword>
<dbReference type="STRING" id="553466.SAMN04487950_2023"/>
<feature type="transmembrane region" description="Helical" evidence="2">
    <location>
        <begin position="20"/>
        <end position="46"/>
    </location>
</feature>
<feature type="transmembrane region" description="Helical" evidence="2">
    <location>
        <begin position="58"/>
        <end position="80"/>
    </location>
</feature>
<name>A0A1I4E9Y5_9EURY</name>
<dbReference type="Pfam" id="PF23601">
    <property type="entry name" value="CdpA_C"/>
    <property type="match status" value="1"/>
</dbReference>
<dbReference type="InterPro" id="IPR055563">
    <property type="entry name" value="CdpA_N"/>
</dbReference>
<proteinExistence type="predicted"/>
<dbReference type="EMBL" id="FOTC01000002">
    <property type="protein sequence ID" value="SFL02572.1"/>
    <property type="molecule type" value="Genomic_DNA"/>
</dbReference>
<dbReference type="InterPro" id="IPR036259">
    <property type="entry name" value="MFS_trans_sf"/>
</dbReference>
<evidence type="ECO:0000313" key="6">
    <source>
        <dbReference type="Proteomes" id="UP000199607"/>
    </source>
</evidence>
<dbReference type="SUPFAM" id="SSF103473">
    <property type="entry name" value="MFS general substrate transporter"/>
    <property type="match status" value="1"/>
</dbReference>
<dbReference type="InterPro" id="IPR055564">
    <property type="entry name" value="CdpA_C"/>
</dbReference>
<dbReference type="RefSeq" id="WP_089868992.1">
    <property type="nucleotide sequence ID" value="NZ_FOTC01000002.1"/>
</dbReference>
<feature type="domain" description="Cell division protein A N-terminal" evidence="3">
    <location>
        <begin position="2"/>
        <end position="156"/>
    </location>
</feature>
<feature type="domain" description="Cell division protein A C-terminal" evidence="4">
    <location>
        <begin position="263"/>
        <end position="303"/>
    </location>
</feature>
<feature type="transmembrane region" description="Helical" evidence="2">
    <location>
        <begin position="87"/>
        <end position="107"/>
    </location>
</feature>
<evidence type="ECO:0000259" key="4">
    <source>
        <dbReference type="Pfam" id="PF23601"/>
    </source>
</evidence>
<protein>
    <submittedName>
        <fullName evidence="5">Uncharacterized protein</fullName>
    </submittedName>
</protein>
<keyword evidence="2" id="KW-1133">Transmembrane helix</keyword>
<dbReference type="Pfam" id="PF23600">
    <property type="entry name" value="CdpA_N"/>
    <property type="match status" value="1"/>
</dbReference>
<feature type="compositionally biased region" description="Basic and acidic residues" evidence="1">
    <location>
        <begin position="215"/>
        <end position="225"/>
    </location>
</feature>
<accession>A0A1I4E9Y5</accession>
<organism evidence="5 6">
    <name type="scientific">Halogranum rubrum</name>
    <dbReference type="NCBI Taxonomy" id="553466"/>
    <lineage>
        <taxon>Archaea</taxon>
        <taxon>Methanobacteriati</taxon>
        <taxon>Methanobacteriota</taxon>
        <taxon>Stenosarchaea group</taxon>
        <taxon>Halobacteria</taxon>
        <taxon>Halobacteriales</taxon>
        <taxon>Haloferacaceae</taxon>
    </lineage>
</organism>
<dbReference type="Proteomes" id="UP000199607">
    <property type="component" value="Unassembled WGS sequence"/>
</dbReference>
<evidence type="ECO:0000256" key="1">
    <source>
        <dbReference type="SAM" id="MobiDB-lite"/>
    </source>
</evidence>
<reference evidence="6" key="1">
    <citation type="submission" date="2016-10" db="EMBL/GenBank/DDBJ databases">
        <authorList>
            <person name="Varghese N."/>
            <person name="Submissions S."/>
        </authorList>
    </citation>
    <scope>NUCLEOTIDE SEQUENCE [LARGE SCALE GENOMIC DNA]</scope>
    <source>
        <strain evidence="6">CGMCC 1.7738</strain>
    </source>
</reference>
<evidence type="ECO:0000256" key="2">
    <source>
        <dbReference type="SAM" id="Phobius"/>
    </source>
</evidence>
<feature type="region of interest" description="Disordered" evidence="1">
    <location>
        <begin position="191"/>
        <end position="262"/>
    </location>
</feature>
<dbReference type="AlphaFoldDB" id="A0A1I4E9Y5"/>